<dbReference type="InterPro" id="IPR004375">
    <property type="entry name" value="NanQ/TabA/YiaL"/>
</dbReference>
<feature type="chain" id="PRO_5046690808" description="DUF386 domain-containing protein" evidence="1">
    <location>
        <begin position="27"/>
        <end position="208"/>
    </location>
</feature>
<dbReference type="Proteomes" id="UP000632273">
    <property type="component" value="Unassembled WGS sequence"/>
</dbReference>
<accession>A0ABQ1TSC1</accession>
<evidence type="ECO:0000313" key="3">
    <source>
        <dbReference type="Proteomes" id="UP000632273"/>
    </source>
</evidence>
<feature type="signal peptide" evidence="1">
    <location>
        <begin position="1"/>
        <end position="26"/>
    </location>
</feature>
<keyword evidence="1" id="KW-0732">Signal</keyword>
<dbReference type="PANTHER" id="PTHR34986:SF1">
    <property type="entry name" value="PROTEIN YIAL"/>
    <property type="match status" value="1"/>
</dbReference>
<dbReference type="PANTHER" id="PTHR34986">
    <property type="entry name" value="EVOLVED BETA-GALACTOSIDASE SUBUNIT BETA"/>
    <property type="match status" value="1"/>
</dbReference>
<evidence type="ECO:0000313" key="2">
    <source>
        <dbReference type="EMBL" id="GGF01806.1"/>
    </source>
</evidence>
<dbReference type="NCBIfam" id="TIGR00022">
    <property type="entry name" value="YhcH/YjgK/YiaL family protein"/>
    <property type="match status" value="1"/>
</dbReference>
<proteinExistence type="predicted"/>
<dbReference type="InterPro" id="IPR037012">
    <property type="entry name" value="NanQ/TabA/YiaL_sf"/>
</dbReference>
<dbReference type="EMBL" id="BMHT01000002">
    <property type="protein sequence ID" value="GGF01806.1"/>
    <property type="molecule type" value="Genomic_DNA"/>
</dbReference>
<name>A0ABQ1TSC1_9BACT</name>
<dbReference type="RefSeq" id="WP_188811854.1">
    <property type="nucleotide sequence ID" value="NZ_BMHT01000002.1"/>
</dbReference>
<dbReference type="SUPFAM" id="SSF51197">
    <property type="entry name" value="Clavaminate synthase-like"/>
    <property type="match status" value="1"/>
</dbReference>
<reference evidence="3" key="1">
    <citation type="journal article" date="2019" name="Int. J. Syst. Evol. Microbiol.">
        <title>The Global Catalogue of Microorganisms (GCM) 10K type strain sequencing project: providing services to taxonomists for standard genome sequencing and annotation.</title>
        <authorList>
            <consortium name="The Broad Institute Genomics Platform"/>
            <consortium name="The Broad Institute Genome Sequencing Center for Infectious Disease"/>
            <person name="Wu L."/>
            <person name="Ma J."/>
        </authorList>
    </citation>
    <scope>NUCLEOTIDE SEQUENCE [LARGE SCALE GENOMIC DNA]</scope>
    <source>
        <strain evidence="3">CGMCC 1.15197</strain>
    </source>
</reference>
<comment type="caution">
    <text evidence="2">The sequence shown here is derived from an EMBL/GenBank/DDBJ whole genome shotgun (WGS) entry which is preliminary data.</text>
</comment>
<dbReference type="Pfam" id="PF04074">
    <property type="entry name" value="DUF386"/>
    <property type="match status" value="1"/>
</dbReference>
<gene>
    <name evidence="2" type="ORF">GCM10011383_10880</name>
</gene>
<protein>
    <recommendedName>
        <fullName evidence="4">DUF386 domain-containing protein</fullName>
    </recommendedName>
</protein>
<organism evidence="2 3">
    <name type="scientific">Hymenobacter cavernae</name>
    <dbReference type="NCBI Taxonomy" id="2044852"/>
    <lineage>
        <taxon>Bacteria</taxon>
        <taxon>Pseudomonadati</taxon>
        <taxon>Bacteroidota</taxon>
        <taxon>Cytophagia</taxon>
        <taxon>Cytophagales</taxon>
        <taxon>Hymenobacteraceae</taxon>
        <taxon>Hymenobacter</taxon>
    </lineage>
</organism>
<sequence length="208" mass="23451">MNHYAAMPLTLLLGAALFASCSLKMATTTHDGTTKSAEKWVKGGTWKNGLKLDVYADVDAVEFAREYQANKAIWDQAFAYMRDHDLASLPNGSSKIDGDRLTLSVTEPTSKEFDKTQWESHKKYIDLQYIVRGKERMGVEEFPKLTVTDPYNETKDVAHYSGSTGKYYVAEPGTFYLFFPRNAHRPSIKVEGYDVVKKVVFKIRVAGT</sequence>
<evidence type="ECO:0008006" key="4">
    <source>
        <dbReference type="Google" id="ProtNLM"/>
    </source>
</evidence>
<evidence type="ECO:0000256" key="1">
    <source>
        <dbReference type="SAM" id="SignalP"/>
    </source>
</evidence>
<keyword evidence="3" id="KW-1185">Reference proteome</keyword>
<dbReference type="Gene3D" id="2.60.120.370">
    <property type="entry name" value="YhcH/YjgK/YiaL"/>
    <property type="match status" value="1"/>
</dbReference>